<name>A0A5B8FRZ4_9RHOB</name>
<dbReference type="Gene3D" id="3.40.50.300">
    <property type="entry name" value="P-loop containing nucleotide triphosphate hydrolases"/>
    <property type="match status" value="1"/>
</dbReference>
<sequence length="734" mass="82172">MNWQDFEESVRQIASSHWNAPAKAEEIAGIRCDAVIRVSSDEIVVIEITKEDNLAKLRLDLAKFASIRTALVPEGVVVRSFFISARKVSSLRETGKAQKVEVLSVKEFREKFVGKESYEFARKSVEFGSALDPYTNKSDTGAFIETGYLDKSSGTTYNVDEISDLLSNGRRIILLGEFGTGKSRCAREVFERVSRRNILFPTLAINLREHWGHQSFDLIVRSHLSSLGLSGLEDSAVRLVRSGALAFILDGIDEIGSQSWSGEPERLREIRRRSLQGVRDIVSKLDGKGVLLCGRAHYFSDDEEMLSCLGLDIDTILLNCPDEFTEDQAIDYLRLNTGLTEFPEWSPRKPLICQLFSKLEPETMRKLIEDSTGEVQFFENTFQAICERETRIHPSIDAEVLRKVLLEIAKASRRKNEFNEEISPLEINEAFHQVSGFMPLDEASSILQRLPYLGRVSSGSGNRRFVDDYAKSGLRGVALVEAFRTSDKAVAEDLYRKPVGPFGAKFLFAHALIGSEAEKYCRLCNSRGNMQIAADYLCSAIEAASGSIDFSQVTIRNASIDRLELSDLKISGLHVSGTFFEVLHLDGAFFIDSNFSNCAFQQIIGVSDKVRLPSAFSDDCDFDGFSSADNVARISELPLSNGHKTLVAIIRKLFFQPGSGRKEEALLRGASSYWDRAAATEAVRYMLTNDIITEAPGDHGKLYIPNRKFTRRMGRIRSLLRNCDDELWNVVSRV</sequence>
<dbReference type="RefSeq" id="WP_138572445.1">
    <property type="nucleotide sequence ID" value="NZ_CP040818.1"/>
</dbReference>
<reference evidence="1 2" key="1">
    <citation type="submission" date="2019-06" db="EMBL/GenBank/DDBJ databases">
        <title>Genome sequence of Rhodobacteraceae bacterium D4M1.</title>
        <authorList>
            <person name="Cao J."/>
        </authorList>
    </citation>
    <scope>NUCLEOTIDE SEQUENCE [LARGE SCALE GENOMIC DNA]</scope>
    <source>
        <strain evidence="1 2">D4M1</strain>
    </source>
</reference>
<evidence type="ECO:0008006" key="3">
    <source>
        <dbReference type="Google" id="ProtNLM"/>
    </source>
</evidence>
<dbReference type="OrthoDB" id="7873212at2"/>
<dbReference type="SUPFAM" id="SSF141571">
    <property type="entry name" value="Pentapeptide repeat-like"/>
    <property type="match status" value="1"/>
</dbReference>
<protein>
    <recommendedName>
        <fullName evidence="3">NACHT domain-containing protein</fullName>
    </recommendedName>
</protein>
<proteinExistence type="predicted"/>
<organism evidence="1 2">
    <name type="scientific">Paroceanicella profunda</name>
    <dbReference type="NCBI Taxonomy" id="2579971"/>
    <lineage>
        <taxon>Bacteria</taxon>
        <taxon>Pseudomonadati</taxon>
        <taxon>Pseudomonadota</taxon>
        <taxon>Alphaproteobacteria</taxon>
        <taxon>Rhodobacterales</taxon>
        <taxon>Paracoccaceae</taxon>
        <taxon>Paroceanicella</taxon>
    </lineage>
</organism>
<dbReference type="EMBL" id="CP040818">
    <property type="protein sequence ID" value="QDL91526.1"/>
    <property type="molecule type" value="Genomic_DNA"/>
</dbReference>
<dbReference type="KEGG" id="ppru:FDP22_06855"/>
<dbReference type="AlphaFoldDB" id="A0A5B8FRZ4"/>
<dbReference type="InterPro" id="IPR027417">
    <property type="entry name" value="P-loop_NTPase"/>
</dbReference>
<dbReference type="SUPFAM" id="SSF52540">
    <property type="entry name" value="P-loop containing nucleoside triphosphate hydrolases"/>
    <property type="match status" value="1"/>
</dbReference>
<keyword evidence="2" id="KW-1185">Reference proteome</keyword>
<accession>A0A5B8FRZ4</accession>
<dbReference type="Gene3D" id="2.160.20.80">
    <property type="entry name" value="E3 ubiquitin-protein ligase SopA"/>
    <property type="match status" value="1"/>
</dbReference>
<evidence type="ECO:0000313" key="2">
    <source>
        <dbReference type="Proteomes" id="UP000305888"/>
    </source>
</evidence>
<dbReference type="Proteomes" id="UP000305888">
    <property type="component" value="Chromosome"/>
</dbReference>
<evidence type="ECO:0000313" key="1">
    <source>
        <dbReference type="EMBL" id="QDL91526.1"/>
    </source>
</evidence>
<gene>
    <name evidence="1" type="ORF">FDP22_06855</name>
</gene>